<reference evidence="2 3" key="1">
    <citation type="submission" date="2023-03" db="EMBL/GenBank/DDBJ databases">
        <title>Draft genome sequence of the bacteria which degrade cell wall of Tricholomamatutake.</title>
        <authorList>
            <person name="Konishi Y."/>
            <person name="Fukuta Y."/>
            <person name="Shirasaka N."/>
        </authorList>
    </citation>
    <scope>NUCLEOTIDE SEQUENCE [LARGE SCALE GENOMIC DNA]</scope>
    <source>
        <strain evidence="3">mu1</strain>
    </source>
</reference>
<evidence type="ECO:0000313" key="2">
    <source>
        <dbReference type="EMBL" id="GLX66624.1"/>
    </source>
</evidence>
<keyword evidence="1" id="KW-1133">Transmembrane helix</keyword>
<keyword evidence="1" id="KW-0472">Membrane</keyword>
<protein>
    <submittedName>
        <fullName evidence="2">Uncharacterized protein</fullName>
    </submittedName>
</protein>
<keyword evidence="1" id="KW-0812">Transmembrane</keyword>
<sequence>MSATGHMPVWHKPISLIVGTRKAAGMIGPFGKTIVSLLAINLSIGTVFMSRFPARLLEG</sequence>
<evidence type="ECO:0000256" key="1">
    <source>
        <dbReference type="SAM" id="Phobius"/>
    </source>
</evidence>
<feature type="transmembrane region" description="Helical" evidence="1">
    <location>
        <begin position="34"/>
        <end position="54"/>
    </location>
</feature>
<comment type="caution">
    <text evidence="2">The sequence shown here is derived from an EMBL/GenBank/DDBJ whole genome shotgun (WGS) entry which is preliminary data.</text>
</comment>
<keyword evidence="3" id="KW-1185">Reference proteome</keyword>
<accession>A0ABQ6G6K7</accession>
<proteinExistence type="predicted"/>
<dbReference type="Proteomes" id="UP001157114">
    <property type="component" value="Unassembled WGS sequence"/>
</dbReference>
<gene>
    <name evidence="2" type="ORF">MU1_09680</name>
</gene>
<organism evidence="2 3">
    <name type="scientific">Paenibacillus glycanilyticus</name>
    <dbReference type="NCBI Taxonomy" id="126569"/>
    <lineage>
        <taxon>Bacteria</taxon>
        <taxon>Bacillati</taxon>
        <taxon>Bacillota</taxon>
        <taxon>Bacilli</taxon>
        <taxon>Bacillales</taxon>
        <taxon>Paenibacillaceae</taxon>
        <taxon>Paenibacillus</taxon>
    </lineage>
</organism>
<dbReference type="EMBL" id="BSSQ01000004">
    <property type="protein sequence ID" value="GLX66624.1"/>
    <property type="molecule type" value="Genomic_DNA"/>
</dbReference>
<evidence type="ECO:0000313" key="3">
    <source>
        <dbReference type="Proteomes" id="UP001157114"/>
    </source>
</evidence>
<name>A0ABQ6G6K7_9BACL</name>